<dbReference type="InterPro" id="IPR027392">
    <property type="entry name" value="TF_Znf"/>
</dbReference>
<dbReference type="AlphaFoldDB" id="A0A382DV76"/>
<feature type="domain" description="Transcription factor zinc-finger" evidence="1">
    <location>
        <begin position="2"/>
        <end position="40"/>
    </location>
</feature>
<name>A0A382DV76_9ZZZZ</name>
<organism evidence="2">
    <name type="scientific">marine metagenome</name>
    <dbReference type="NCBI Taxonomy" id="408172"/>
    <lineage>
        <taxon>unclassified sequences</taxon>
        <taxon>metagenomes</taxon>
        <taxon>ecological metagenomes</taxon>
    </lineage>
</organism>
<protein>
    <recommendedName>
        <fullName evidence="1">Transcription factor zinc-finger domain-containing protein</fullName>
    </recommendedName>
</protein>
<proteinExistence type="predicted"/>
<dbReference type="EMBL" id="UINC01041278">
    <property type="protein sequence ID" value="SVB42330.1"/>
    <property type="molecule type" value="Genomic_DNA"/>
</dbReference>
<feature type="non-terminal residue" evidence="2">
    <location>
        <position position="1"/>
    </location>
</feature>
<evidence type="ECO:0000313" key="2">
    <source>
        <dbReference type="EMBL" id="SVB42330.1"/>
    </source>
</evidence>
<evidence type="ECO:0000259" key="1">
    <source>
        <dbReference type="Pfam" id="PF13453"/>
    </source>
</evidence>
<accession>A0A382DV76</accession>
<gene>
    <name evidence="2" type="ORF">METZ01_LOCUS195184</name>
</gene>
<dbReference type="Pfam" id="PF13453">
    <property type="entry name" value="Zn_ribbon_TFIIB"/>
    <property type="match status" value="1"/>
</dbReference>
<sequence>MHCAKCKAYTETTDLLGVEVDVCPECQGIWFDRNELSTIIGTKQDLKVDPGRMKRTDYACPRCAQPLMETPYTWDKTLLVDICAGC</sequence>
<feature type="non-terminal residue" evidence="2">
    <location>
        <position position="86"/>
    </location>
</feature>
<reference evidence="2" key="1">
    <citation type="submission" date="2018-05" db="EMBL/GenBank/DDBJ databases">
        <authorList>
            <person name="Lanie J.A."/>
            <person name="Ng W.-L."/>
            <person name="Kazmierczak K.M."/>
            <person name="Andrzejewski T.M."/>
            <person name="Davidsen T.M."/>
            <person name="Wayne K.J."/>
            <person name="Tettelin H."/>
            <person name="Glass J.I."/>
            <person name="Rusch D."/>
            <person name="Podicherti R."/>
            <person name="Tsui H.-C.T."/>
            <person name="Winkler M.E."/>
        </authorList>
    </citation>
    <scope>NUCLEOTIDE SEQUENCE</scope>
</reference>